<dbReference type="Pfam" id="PF02357">
    <property type="entry name" value="NusG"/>
    <property type="match status" value="1"/>
</dbReference>
<dbReference type="InterPro" id="IPR036735">
    <property type="entry name" value="NGN_dom_sf"/>
</dbReference>
<name>A0ABM8I7Y0_9FIRM</name>
<evidence type="ECO:0000256" key="1">
    <source>
        <dbReference type="ARBA" id="ARBA00023163"/>
    </source>
</evidence>
<evidence type="ECO:0000313" key="3">
    <source>
        <dbReference type="EMBL" id="BDZ77302.1"/>
    </source>
</evidence>
<gene>
    <name evidence="3" type="ORF">Lac1_14850</name>
</gene>
<dbReference type="InterPro" id="IPR006645">
    <property type="entry name" value="NGN-like_dom"/>
</dbReference>
<dbReference type="RefSeq" id="WP_316266947.1">
    <property type="nucleotide sequence ID" value="NZ_AP027742.1"/>
</dbReference>
<keyword evidence="1" id="KW-0804">Transcription</keyword>
<evidence type="ECO:0000313" key="4">
    <source>
        <dbReference type="Proteomes" id="UP001305815"/>
    </source>
</evidence>
<dbReference type="Gene3D" id="3.30.70.940">
    <property type="entry name" value="NusG, N-terminal domain"/>
    <property type="match status" value="1"/>
</dbReference>
<protein>
    <recommendedName>
        <fullName evidence="2">NusG-like N-terminal domain-containing protein</fullName>
    </recommendedName>
</protein>
<dbReference type="EMBL" id="AP027742">
    <property type="protein sequence ID" value="BDZ77302.1"/>
    <property type="molecule type" value="Genomic_DNA"/>
</dbReference>
<proteinExistence type="predicted"/>
<keyword evidence="4" id="KW-1185">Reference proteome</keyword>
<accession>A0ABM8I7Y0</accession>
<feature type="domain" description="NusG-like N-terminal" evidence="2">
    <location>
        <begin position="2"/>
        <end position="63"/>
    </location>
</feature>
<dbReference type="SUPFAM" id="SSF82679">
    <property type="entry name" value="N-utilization substance G protein NusG, N-terminal domain"/>
    <property type="match status" value="1"/>
</dbReference>
<organism evidence="3 4">
    <name type="scientific">Claveliimonas bilis</name>
    <dbReference type="NCBI Taxonomy" id="3028070"/>
    <lineage>
        <taxon>Bacteria</taxon>
        <taxon>Bacillati</taxon>
        <taxon>Bacillota</taxon>
        <taxon>Clostridia</taxon>
        <taxon>Lachnospirales</taxon>
        <taxon>Lachnospiraceae</taxon>
        <taxon>Claveliimonas</taxon>
    </lineage>
</organism>
<sequence length="167" mass="19503">MWYALKCHPGKEQEILESCRQEIDSRILCDAFLFTYDQMKRYEGSWHVEKKQMFPQYVFLETQDGRALLEHFKFSSAFPAAEIKENLKEISSEEERFLQNLYSTGHHLPMSEGYIQDGETHVTCGPLVGWERQIKKINRHKRLAKLAFPGDNFVTMIPAGLEIKSKS</sequence>
<dbReference type="Proteomes" id="UP001305815">
    <property type="component" value="Chromosome"/>
</dbReference>
<evidence type="ECO:0000259" key="2">
    <source>
        <dbReference type="Pfam" id="PF02357"/>
    </source>
</evidence>
<reference evidence="4" key="1">
    <citation type="journal article" date="2023" name="Int. J. Syst. Evol. Microbiol.">
        <title>Claveliimonas bilis gen. nov., sp. nov., deoxycholic acid-producing bacteria isolated from human faeces, and reclassification of Sellimonas monacensis Zenner et al. 2021 as Claveliimonas monacensis comb. nov.</title>
        <authorList>
            <person name="Hisatomi A."/>
            <person name="Kastawa N.W.E.P.G."/>
            <person name="Song I."/>
            <person name="Ohkuma M."/>
            <person name="Fukiya S."/>
            <person name="Sakamoto M."/>
        </authorList>
    </citation>
    <scope>NUCLEOTIDE SEQUENCE [LARGE SCALE GENOMIC DNA]</scope>
    <source>
        <strain evidence="4">12BBH14</strain>
    </source>
</reference>